<dbReference type="PANTHER" id="PTHR35848:SF6">
    <property type="entry name" value="CUPIN TYPE-2 DOMAIN-CONTAINING PROTEIN"/>
    <property type="match status" value="1"/>
</dbReference>
<reference evidence="3" key="1">
    <citation type="submission" date="2020-02" db="EMBL/GenBank/DDBJ databases">
        <authorList>
            <person name="Meier V. D."/>
        </authorList>
    </citation>
    <scope>NUCLEOTIDE SEQUENCE</scope>
    <source>
        <strain evidence="3">AVDCRST_MAG38</strain>
    </source>
</reference>
<evidence type="ECO:0000259" key="2">
    <source>
        <dbReference type="Pfam" id="PF07883"/>
    </source>
</evidence>
<name>A0A6J4RFU5_9ACTN</name>
<evidence type="ECO:0000313" key="3">
    <source>
        <dbReference type="EMBL" id="CAA9466398.1"/>
    </source>
</evidence>
<dbReference type="InterPro" id="IPR011051">
    <property type="entry name" value="RmlC_Cupin_sf"/>
</dbReference>
<evidence type="ECO:0000256" key="1">
    <source>
        <dbReference type="ARBA" id="ARBA00022723"/>
    </source>
</evidence>
<keyword evidence="1" id="KW-0479">Metal-binding</keyword>
<dbReference type="Gene3D" id="2.60.120.10">
    <property type="entry name" value="Jelly Rolls"/>
    <property type="match status" value="1"/>
</dbReference>
<dbReference type="Pfam" id="PF07883">
    <property type="entry name" value="Cupin_2"/>
    <property type="match status" value="1"/>
</dbReference>
<dbReference type="EMBL" id="CADCVJ010000051">
    <property type="protein sequence ID" value="CAA9466398.1"/>
    <property type="molecule type" value="Genomic_DNA"/>
</dbReference>
<sequence>MPFTHRNLRADLDDLGSRFDGAPDLEFRLATEELALEHSGLSFQRVPPGYRFPYGHTHEKQEEIYVVVRGGGRMKLDDEIVELREWDAVRVPPGTWRGYEAGPNGLELLVIGAPSLGDARREDVEGRRDWWTG</sequence>
<dbReference type="InterPro" id="IPR013096">
    <property type="entry name" value="Cupin_2"/>
</dbReference>
<dbReference type="InterPro" id="IPR014710">
    <property type="entry name" value="RmlC-like_jellyroll"/>
</dbReference>
<protein>
    <recommendedName>
        <fullName evidence="2">Cupin type-2 domain-containing protein</fullName>
    </recommendedName>
</protein>
<feature type="domain" description="Cupin type-2" evidence="2">
    <location>
        <begin position="43"/>
        <end position="109"/>
    </location>
</feature>
<dbReference type="InterPro" id="IPR051610">
    <property type="entry name" value="GPI/OXD"/>
</dbReference>
<proteinExistence type="predicted"/>
<organism evidence="3">
    <name type="scientific">uncultured Solirubrobacteraceae bacterium</name>
    <dbReference type="NCBI Taxonomy" id="1162706"/>
    <lineage>
        <taxon>Bacteria</taxon>
        <taxon>Bacillati</taxon>
        <taxon>Actinomycetota</taxon>
        <taxon>Thermoleophilia</taxon>
        <taxon>Solirubrobacterales</taxon>
        <taxon>Solirubrobacteraceae</taxon>
        <taxon>environmental samples</taxon>
    </lineage>
</organism>
<gene>
    <name evidence="3" type="ORF">AVDCRST_MAG38-816</name>
</gene>
<dbReference type="AlphaFoldDB" id="A0A6J4RFU5"/>
<dbReference type="PANTHER" id="PTHR35848">
    <property type="entry name" value="OXALATE-BINDING PROTEIN"/>
    <property type="match status" value="1"/>
</dbReference>
<accession>A0A6J4RFU5</accession>
<dbReference type="GO" id="GO:0046872">
    <property type="term" value="F:metal ion binding"/>
    <property type="evidence" value="ECO:0007669"/>
    <property type="project" value="UniProtKB-KW"/>
</dbReference>
<dbReference type="SUPFAM" id="SSF51182">
    <property type="entry name" value="RmlC-like cupins"/>
    <property type="match status" value="1"/>
</dbReference>